<dbReference type="OrthoDB" id="5144412at2"/>
<feature type="region of interest" description="Disordered" evidence="1">
    <location>
        <begin position="31"/>
        <end position="50"/>
    </location>
</feature>
<reference evidence="2 3" key="1">
    <citation type="submission" date="2018-11" db="EMBL/GenBank/DDBJ databases">
        <title>Sequencing the genomes of 1000 actinobacteria strains.</title>
        <authorList>
            <person name="Klenk H.-P."/>
        </authorList>
    </citation>
    <scope>NUCLEOTIDE SEQUENCE [LARGE SCALE GENOMIC DNA]</scope>
    <source>
        <strain evidence="2 3">DSM 13521</strain>
    </source>
</reference>
<dbReference type="AlphaFoldDB" id="A0A3N2D1U4"/>
<proteinExistence type="predicted"/>
<dbReference type="RefSeq" id="WP_123740650.1">
    <property type="nucleotide sequence ID" value="NZ_RKHQ01000002.1"/>
</dbReference>
<organism evidence="2 3">
    <name type="scientific">Salana multivorans</name>
    <dbReference type="NCBI Taxonomy" id="120377"/>
    <lineage>
        <taxon>Bacteria</taxon>
        <taxon>Bacillati</taxon>
        <taxon>Actinomycetota</taxon>
        <taxon>Actinomycetes</taxon>
        <taxon>Micrococcales</taxon>
        <taxon>Beutenbergiaceae</taxon>
        <taxon>Salana</taxon>
    </lineage>
</organism>
<evidence type="ECO:0000313" key="2">
    <source>
        <dbReference type="EMBL" id="ROR93739.1"/>
    </source>
</evidence>
<name>A0A3N2D1U4_9MICO</name>
<protein>
    <submittedName>
        <fullName evidence="2">Uncharacterized protein</fullName>
    </submittedName>
</protein>
<evidence type="ECO:0000313" key="3">
    <source>
        <dbReference type="Proteomes" id="UP000275356"/>
    </source>
</evidence>
<comment type="caution">
    <text evidence="2">The sequence shown here is derived from an EMBL/GenBank/DDBJ whole genome shotgun (WGS) entry which is preliminary data.</text>
</comment>
<sequence length="220" mass="23232">MSLVLSTAVLVGSVAVTSAADIGRPVSAAAPSTQLDAGASPAQGGEGLSPADIARLNSLDHSSVGPLVSGGPPSLRPGPSPLAASIFWCPSKGGDPYETMATYTRTNIRNIPNGKNTLRCGRPTKDGWGFLHIRDSHAAEWEALDSFLGWDVSMDKNIRSTLQSKNAVAHYKSGNDTYSIQAPGYIYSNRKIVATYTVFVIVAGSDGRIITAYPRGLRWV</sequence>
<keyword evidence="3" id="KW-1185">Reference proteome</keyword>
<dbReference type="Proteomes" id="UP000275356">
    <property type="component" value="Unassembled WGS sequence"/>
</dbReference>
<accession>A0A3N2D1U4</accession>
<evidence type="ECO:0000256" key="1">
    <source>
        <dbReference type="SAM" id="MobiDB-lite"/>
    </source>
</evidence>
<gene>
    <name evidence="2" type="ORF">EDD28_3161</name>
</gene>
<dbReference type="EMBL" id="RKHQ01000002">
    <property type="protein sequence ID" value="ROR93739.1"/>
    <property type="molecule type" value="Genomic_DNA"/>
</dbReference>